<dbReference type="InterPro" id="IPR006976">
    <property type="entry name" value="VanZ-like"/>
</dbReference>
<feature type="domain" description="VanZ-like" evidence="2">
    <location>
        <begin position="10"/>
        <end position="153"/>
    </location>
</feature>
<keyword evidence="1" id="KW-1133">Transmembrane helix</keyword>
<dbReference type="NCBIfam" id="NF037970">
    <property type="entry name" value="vanZ_1"/>
    <property type="match status" value="1"/>
</dbReference>
<proteinExistence type="predicted"/>
<organism evidence="3 4">
    <name type="scientific">Peribacillus simplex</name>
    <dbReference type="NCBI Taxonomy" id="1478"/>
    <lineage>
        <taxon>Bacteria</taxon>
        <taxon>Bacillati</taxon>
        <taxon>Bacillota</taxon>
        <taxon>Bacilli</taxon>
        <taxon>Bacillales</taxon>
        <taxon>Bacillaceae</taxon>
        <taxon>Peribacillus</taxon>
    </lineage>
</organism>
<feature type="transmembrane region" description="Helical" evidence="1">
    <location>
        <begin position="101"/>
        <end position="118"/>
    </location>
</feature>
<gene>
    <name evidence="3" type="ORF">QUF89_11080</name>
</gene>
<dbReference type="EMBL" id="JAUCEY010000008">
    <property type="protein sequence ID" value="MDM5452724.1"/>
    <property type="molecule type" value="Genomic_DNA"/>
</dbReference>
<keyword evidence="1" id="KW-0812">Transmembrane</keyword>
<evidence type="ECO:0000313" key="3">
    <source>
        <dbReference type="EMBL" id="MDM5452724.1"/>
    </source>
</evidence>
<dbReference type="AlphaFoldDB" id="A0AAW7IGV6"/>
<feature type="transmembrane region" description="Helical" evidence="1">
    <location>
        <begin position="77"/>
        <end position="94"/>
    </location>
</feature>
<dbReference type="Proteomes" id="UP001234602">
    <property type="component" value="Unassembled WGS sequence"/>
</dbReference>
<evidence type="ECO:0000256" key="1">
    <source>
        <dbReference type="SAM" id="Phobius"/>
    </source>
</evidence>
<name>A0AAW7IGV6_9BACI</name>
<protein>
    <submittedName>
        <fullName evidence="3">VanZ family protein</fullName>
    </submittedName>
</protein>
<keyword evidence="1" id="KW-0472">Membrane</keyword>
<evidence type="ECO:0000259" key="2">
    <source>
        <dbReference type="Pfam" id="PF04892"/>
    </source>
</evidence>
<dbReference type="InterPro" id="IPR016747">
    <property type="entry name" value="Phosphotransbutyrylase"/>
</dbReference>
<accession>A0AAW7IGV6</accession>
<comment type="caution">
    <text evidence="3">The sequence shown here is derived from an EMBL/GenBank/DDBJ whole genome shotgun (WGS) entry which is preliminary data.</text>
</comment>
<evidence type="ECO:0000313" key="4">
    <source>
        <dbReference type="Proteomes" id="UP001234602"/>
    </source>
</evidence>
<dbReference type="PIRSF" id="PIRSF019083">
    <property type="entry name" value="UCP019083_VanZ"/>
    <property type="match status" value="1"/>
</dbReference>
<sequence>MIRRYYVPGLLVLWAMVIFFFSSQTYEEQSISPLLTQFNTPYWYDRLSGISFMYGGVEVSAQTAGVNGFLEFFLRKGAHLFIFFVFGLLTYGVWRRFVKNPVLSFPGAFLCVLFYASADELHQKLTGGRTPLWQDVMLDTFGGLLGIFFFLFFYRWRSPRI</sequence>
<dbReference type="RefSeq" id="WP_289320009.1">
    <property type="nucleotide sequence ID" value="NZ_JAUCEY010000008.1"/>
</dbReference>
<reference evidence="3" key="1">
    <citation type="submission" date="2023-06" db="EMBL/GenBank/DDBJ databases">
        <title>Comparative genomics of Bacillaceae isolates and their secondary metabolite potential.</title>
        <authorList>
            <person name="Song L."/>
            <person name="Nielsen L.J."/>
            <person name="Mohite O."/>
            <person name="Xu X."/>
            <person name="Weber T."/>
            <person name="Kovacs A.T."/>
        </authorList>
    </citation>
    <scope>NUCLEOTIDE SEQUENCE</scope>
    <source>
        <strain evidence="3">D8_B_37</strain>
    </source>
</reference>
<dbReference type="Pfam" id="PF04892">
    <property type="entry name" value="VanZ"/>
    <property type="match status" value="1"/>
</dbReference>
<feature type="transmembrane region" description="Helical" evidence="1">
    <location>
        <begin position="138"/>
        <end position="156"/>
    </location>
</feature>